<evidence type="ECO:0000313" key="1">
    <source>
        <dbReference type="EMBL" id="ETL34853.1"/>
    </source>
</evidence>
<sequence length="52" mass="6007">MANLDRSKRSRLGLTKAEYRTNYMMRTAKLSMSTKVTPDLCDSMAAHTLRFH</sequence>
<proteinExistence type="predicted"/>
<protein>
    <submittedName>
        <fullName evidence="1">Uncharacterized protein</fullName>
    </submittedName>
</protein>
<reference evidence="1" key="1">
    <citation type="submission" date="2013-11" db="EMBL/GenBank/DDBJ databases">
        <title>The Genome Sequence of Phytophthora parasitica CJ05E6.</title>
        <authorList>
            <consortium name="The Broad Institute Genomics Platform"/>
            <person name="Russ C."/>
            <person name="Tyler B."/>
            <person name="Panabieres F."/>
            <person name="Shan W."/>
            <person name="Tripathy S."/>
            <person name="Grunwald N."/>
            <person name="Machado M."/>
            <person name="Johnson C.S."/>
            <person name="Arredondo F."/>
            <person name="Hong C."/>
            <person name="Coffey M."/>
            <person name="Young S.K."/>
            <person name="Zeng Q."/>
            <person name="Gargeya S."/>
            <person name="Fitzgerald M."/>
            <person name="Abouelleil A."/>
            <person name="Alvarado L."/>
            <person name="Chapman S.B."/>
            <person name="Gainer-Dewar J."/>
            <person name="Goldberg J."/>
            <person name="Griggs A."/>
            <person name="Gujja S."/>
            <person name="Hansen M."/>
            <person name="Howarth C."/>
            <person name="Imamovic A."/>
            <person name="Ireland A."/>
            <person name="Larimer J."/>
            <person name="McCowan C."/>
            <person name="Murphy C."/>
            <person name="Pearson M."/>
            <person name="Poon T.W."/>
            <person name="Priest M."/>
            <person name="Roberts A."/>
            <person name="Saif S."/>
            <person name="Shea T."/>
            <person name="Sykes S."/>
            <person name="Wortman J."/>
            <person name="Nusbaum C."/>
            <person name="Birren B."/>
        </authorList>
    </citation>
    <scope>NUCLEOTIDE SEQUENCE [LARGE SCALE GENOMIC DNA]</scope>
    <source>
        <strain evidence="1">CJ05E6</strain>
    </source>
</reference>
<dbReference type="EMBL" id="KI674204">
    <property type="protein sequence ID" value="ETL34853.1"/>
    <property type="molecule type" value="Genomic_DNA"/>
</dbReference>
<name>W2IN84_PHYNI</name>
<gene>
    <name evidence="1" type="ORF">L916_12965</name>
</gene>
<dbReference type="AlphaFoldDB" id="W2IN84"/>
<organism evidence="1">
    <name type="scientific">Phytophthora nicotianae</name>
    <name type="common">Potato buckeye rot agent</name>
    <name type="synonym">Phytophthora parasitica</name>
    <dbReference type="NCBI Taxonomy" id="4792"/>
    <lineage>
        <taxon>Eukaryota</taxon>
        <taxon>Sar</taxon>
        <taxon>Stramenopiles</taxon>
        <taxon>Oomycota</taxon>
        <taxon>Peronosporomycetes</taxon>
        <taxon>Peronosporales</taxon>
        <taxon>Peronosporaceae</taxon>
        <taxon>Phytophthora</taxon>
    </lineage>
</organism>
<dbReference type="Proteomes" id="UP000053864">
    <property type="component" value="Unassembled WGS sequence"/>
</dbReference>
<accession>W2IN84</accession>
<feature type="non-terminal residue" evidence="1">
    <location>
        <position position="52"/>
    </location>
</feature>